<dbReference type="InterPro" id="IPR041219">
    <property type="entry name" value="Phage_lysozyme2"/>
</dbReference>
<organism evidence="2">
    <name type="scientific">human gut metagenome</name>
    <dbReference type="NCBI Taxonomy" id="408170"/>
    <lineage>
        <taxon>unclassified sequences</taxon>
        <taxon>metagenomes</taxon>
        <taxon>organismal metagenomes</taxon>
    </lineage>
</organism>
<dbReference type="Gene3D" id="1.10.530.10">
    <property type="match status" value="1"/>
</dbReference>
<dbReference type="EMBL" id="AJWZ01008080">
    <property type="protein sequence ID" value="EKC55121.1"/>
    <property type="molecule type" value="Genomic_DNA"/>
</dbReference>
<protein>
    <recommendedName>
        <fullName evidence="1">Phage tail lysozyme domain-containing protein</fullName>
    </recommendedName>
</protein>
<dbReference type="Pfam" id="PF18013">
    <property type="entry name" value="Phage_lysozyme2"/>
    <property type="match status" value="1"/>
</dbReference>
<evidence type="ECO:0000259" key="1">
    <source>
        <dbReference type="Pfam" id="PF18013"/>
    </source>
</evidence>
<evidence type="ECO:0000313" key="2">
    <source>
        <dbReference type="EMBL" id="EKC55121.1"/>
    </source>
</evidence>
<feature type="domain" description="Phage tail lysozyme" evidence="1">
    <location>
        <begin position="128"/>
        <end position="169"/>
    </location>
</feature>
<sequence length="170" mass="18685">MNTEYYTAVVGRNIHVYTKTEGLIYVSSPATVREKVELTGNENNFVKIYTSPKHATTASNIHSAPDWLYLLLSQNSSTANMVDVTKYLLYKATDYDYGVQSYDFSVYKPENFKKLYDKFSNLDGVPGKVYNFLLSKGVSPAGAAAVLGNIQEASNFEANTTSSNGGNGLC</sequence>
<feature type="non-terminal residue" evidence="2">
    <location>
        <position position="170"/>
    </location>
</feature>
<dbReference type="AlphaFoldDB" id="K1T6Z0"/>
<name>K1T6Z0_9ZZZZ</name>
<reference evidence="2" key="1">
    <citation type="journal article" date="2013" name="Environ. Microbiol.">
        <title>Microbiota from the distal guts of lean and obese adolescents exhibit partial functional redundancy besides clear differences in community structure.</title>
        <authorList>
            <person name="Ferrer M."/>
            <person name="Ruiz A."/>
            <person name="Lanza F."/>
            <person name="Haange S.B."/>
            <person name="Oberbach A."/>
            <person name="Till H."/>
            <person name="Bargiela R."/>
            <person name="Campoy C."/>
            <person name="Segura M.T."/>
            <person name="Richter M."/>
            <person name="von Bergen M."/>
            <person name="Seifert J."/>
            <person name="Suarez A."/>
        </authorList>
    </citation>
    <scope>NUCLEOTIDE SEQUENCE</scope>
</reference>
<accession>K1T6Z0</accession>
<proteinExistence type="predicted"/>
<gene>
    <name evidence="2" type="ORF">OBE_11718</name>
</gene>
<comment type="caution">
    <text evidence="2">The sequence shown here is derived from an EMBL/GenBank/DDBJ whole genome shotgun (WGS) entry which is preliminary data.</text>
</comment>